<dbReference type="Proteomes" id="UP001446871">
    <property type="component" value="Unassembled WGS sequence"/>
</dbReference>
<name>A0ABR1UZ71_9PEZI</name>
<proteinExistence type="predicted"/>
<feature type="repeat" description="ANK" evidence="3">
    <location>
        <begin position="984"/>
        <end position="1016"/>
    </location>
</feature>
<dbReference type="Pfam" id="PF12796">
    <property type="entry name" value="Ank_2"/>
    <property type="match status" value="1"/>
</dbReference>
<dbReference type="PROSITE" id="PS50297">
    <property type="entry name" value="ANK_REP_REGION"/>
    <property type="match status" value="2"/>
</dbReference>
<evidence type="ECO:0000256" key="1">
    <source>
        <dbReference type="ARBA" id="ARBA00022737"/>
    </source>
</evidence>
<dbReference type="EMBL" id="JAQQWM010000005">
    <property type="protein sequence ID" value="KAK8064217.1"/>
    <property type="molecule type" value="Genomic_DNA"/>
</dbReference>
<evidence type="ECO:0000313" key="6">
    <source>
        <dbReference type="EMBL" id="KAK8064217.1"/>
    </source>
</evidence>
<feature type="repeat" description="ANK" evidence="3">
    <location>
        <begin position="901"/>
        <end position="933"/>
    </location>
</feature>
<comment type="caution">
    <text evidence="6">The sequence shown here is derived from an EMBL/GenBank/DDBJ whole genome shotgun (WGS) entry which is preliminary data.</text>
</comment>
<keyword evidence="2 3" id="KW-0040">ANK repeat</keyword>
<feature type="region of interest" description="Disordered" evidence="4">
    <location>
        <begin position="1197"/>
        <end position="1242"/>
    </location>
</feature>
<accession>A0ABR1UZ71</accession>
<dbReference type="SUPFAM" id="SSF48403">
    <property type="entry name" value="Ankyrin repeat"/>
    <property type="match status" value="2"/>
</dbReference>
<protein>
    <submittedName>
        <fullName evidence="6">Ankyrin</fullName>
    </submittedName>
</protein>
<evidence type="ECO:0000256" key="3">
    <source>
        <dbReference type="PROSITE-ProRule" id="PRU00023"/>
    </source>
</evidence>
<gene>
    <name evidence="6" type="ORF">PG996_008869</name>
</gene>
<evidence type="ECO:0000259" key="5">
    <source>
        <dbReference type="Pfam" id="PF14420"/>
    </source>
</evidence>
<dbReference type="SMART" id="SM00248">
    <property type="entry name" value="ANK"/>
    <property type="match status" value="8"/>
</dbReference>
<dbReference type="InterPro" id="IPR051165">
    <property type="entry name" value="Multifunctional_ANK_Repeat"/>
</dbReference>
<reference evidence="6 7" key="1">
    <citation type="submission" date="2023-01" db="EMBL/GenBank/DDBJ databases">
        <title>Analysis of 21 Apiospora genomes using comparative genomics revels a genus with tremendous synthesis potential of carbohydrate active enzymes and secondary metabolites.</title>
        <authorList>
            <person name="Sorensen T."/>
        </authorList>
    </citation>
    <scope>NUCLEOTIDE SEQUENCE [LARGE SCALE GENOMIC DNA]</scope>
    <source>
        <strain evidence="6 7">CBS 83171</strain>
    </source>
</reference>
<evidence type="ECO:0000256" key="4">
    <source>
        <dbReference type="SAM" id="MobiDB-lite"/>
    </source>
</evidence>
<keyword evidence="1" id="KW-0677">Repeat</keyword>
<feature type="repeat" description="ANK" evidence="3">
    <location>
        <begin position="783"/>
        <end position="818"/>
    </location>
</feature>
<sequence length="1292" mass="143089">MAKLTRCAPELQDLQIWHRYEPQLRELYIVQNQTLKRVKKSMEELHGWPVFKLATYEVVLREELRLVKNLTKRDWHAIQRHMEKRLRVSKRSEVVLHGQVVGQRRIAKAIGRYCQSVDIDRARTPILRDGLRIRTPPLLSPQIIVPGGMAYTQIESMAQPSNNIANTLPPTQPEGAFTILPRSSGRPLSIEAIFEIRANAPFNKFASKLQELWSSAIIPDQGGVSSVGSLPQLVKGAHTPHRFPQTDRATIQDQVIGTSDGSSQNNLGKPTSFLNTNGDVGMLMKACYIYSNNFDDIEVQRRFLDWVGLIAEKELLRAFFSLKLPTVIAVWENSLKDSYEFKHGKAFNILIEIGLAVDNGRLIQSRHAMYFALAIDLGYSKAMDSVSRLMKAGVSQNARFDQCYLSRTIYVPNQFLHGGDHYWRCCALKQAAKNRDHALLHLLITAGNCRCGKFDAIHRSTPSLQCVEVMINGRMWVDSLPAASRTLAFTMESLGWNNCGKPELLVDRVFFTDEGADRSIYKAVASKSQWAQKSVTVSGIFMAAERGTNVLQQYLGFAHIPQSKMNEALLQIALSEAAARENIAVLVCLLEFGVDPHVNTLGIRLPEDEHLQWNPLARAATQCNAGALRVLLNQGLDIRGYQLFQWVMQHPIEPGSDLSQHEKRRSLTIQLLLDAGAHIDIPPDSLMLAAILPITPYKKNIVHLRPHHRRQYLDHIANFKPDYALWGKLQQHGISFDCGVDGCNTLQTLLRKGCNLCTVSYLIHNGVQVHSFLTKNEHLRSVGDTTMLHDALLMAHVDRSKIVEVLIENGADIFATTSMGISILEASLIGYDRFLWPENTRKESLDIFWALSRLMGPRQVSLVDFKYRSLLSYLIVLGESDETICAGLDKFGDINSHRVSQGMSLLMQAIERRRITLVMKLLERGCDVNLRIDSLPPEQQHGRSQSNNALQLACRYDKDESQDSSILQLLLQKGAEANDPPNMYGMTALQYAVAKGDLRIVTLLLEHGADINAKPGIRFWDPDFSKLELTNRSQAVDVAVCYRHLDMVHLLVEAGGLSGIPGITGLDGAMLAANEAGSTGILEYLQQHTGHQLSEILCQANAAPASPASVTSTSDMSSECSDGERSCHCQPLDIDWDASGIGEESHGPVEEVSAEQEPSTAPRDLTLPLRSPVYTGTLAPPGAAPGEAIMEAAPDAELSGQTPSGADLTVDTPAGRASDTLYPQDSMNRVATGDADPDGSTEFQGSLEQIMAKDREWDPSNQNGFGGGECMTPITRGILELIQETDFDCNSG</sequence>
<keyword evidence="7" id="KW-1185">Reference proteome</keyword>
<dbReference type="InterPro" id="IPR002110">
    <property type="entry name" value="Ankyrin_rpt"/>
</dbReference>
<dbReference type="PANTHER" id="PTHR24123:SF33">
    <property type="entry name" value="PROTEIN HOS4"/>
    <property type="match status" value="1"/>
</dbReference>
<evidence type="ECO:0000313" key="7">
    <source>
        <dbReference type="Proteomes" id="UP001446871"/>
    </source>
</evidence>
<dbReference type="InterPro" id="IPR036770">
    <property type="entry name" value="Ankyrin_rpt-contain_sf"/>
</dbReference>
<dbReference type="PROSITE" id="PS50088">
    <property type="entry name" value="ANK_REPEAT"/>
    <property type="match status" value="3"/>
</dbReference>
<feature type="region of interest" description="Disordered" evidence="4">
    <location>
        <begin position="1139"/>
        <end position="1168"/>
    </location>
</feature>
<dbReference type="Gene3D" id="1.25.40.20">
    <property type="entry name" value="Ankyrin repeat-containing domain"/>
    <property type="match status" value="4"/>
</dbReference>
<evidence type="ECO:0000256" key="2">
    <source>
        <dbReference type="ARBA" id="ARBA00023043"/>
    </source>
</evidence>
<dbReference type="InterPro" id="IPR025676">
    <property type="entry name" value="Clr5_dom"/>
</dbReference>
<dbReference type="PANTHER" id="PTHR24123">
    <property type="entry name" value="ANKYRIN REPEAT-CONTAINING"/>
    <property type="match status" value="1"/>
</dbReference>
<organism evidence="6 7">
    <name type="scientific">Apiospora saccharicola</name>
    <dbReference type="NCBI Taxonomy" id="335842"/>
    <lineage>
        <taxon>Eukaryota</taxon>
        <taxon>Fungi</taxon>
        <taxon>Dikarya</taxon>
        <taxon>Ascomycota</taxon>
        <taxon>Pezizomycotina</taxon>
        <taxon>Sordariomycetes</taxon>
        <taxon>Xylariomycetidae</taxon>
        <taxon>Amphisphaeriales</taxon>
        <taxon>Apiosporaceae</taxon>
        <taxon>Apiospora</taxon>
    </lineage>
</organism>
<feature type="domain" description="Clr5" evidence="5">
    <location>
        <begin position="16"/>
        <end position="47"/>
    </location>
</feature>
<dbReference type="Pfam" id="PF14420">
    <property type="entry name" value="Clr5"/>
    <property type="match status" value="1"/>
</dbReference>